<dbReference type="PANTHER" id="PTHR24147:SF60">
    <property type="entry name" value="ANKYRIN REPEAT DOMAIN-CONTAINING PROTEIN 26-RELATED"/>
    <property type="match status" value="1"/>
</dbReference>
<evidence type="ECO:0000259" key="4">
    <source>
        <dbReference type="Pfam" id="PF14915"/>
    </source>
</evidence>
<reference evidence="5" key="1">
    <citation type="submission" date="2025-08" db="UniProtKB">
        <authorList>
            <consortium name="Ensembl"/>
        </authorList>
    </citation>
    <scope>IDENTIFICATION</scope>
</reference>
<evidence type="ECO:0000256" key="2">
    <source>
        <dbReference type="SAM" id="Coils"/>
    </source>
</evidence>
<name>A0A8C9HYK4_9PRIM</name>
<dbReference type="InterPro" id="IPR050657">
    <property type="entry name" value="Ankyrin_repeat_domain"/>
</dbReference>
<keyword evidence="6" id="KW-1185">Reference proteome</keyword>
<accession>A0A8C9HYK4</accession>
<protein>
    <recommendedName>
        <fullName evidence="4">CCDC144C-like coiled-coil domain-containing protein</fullName>
    </recommendedName>
</protein>
<dbReference type="Proteomes" id="UP000694416">
    <property type="component" value="Unplaced"/>
</dbReference>
<feature type="region of interest" description="Disordered" evidence="3">
    <location>
        <begin position="276"/>
        <end position="295"/>
    </location>
</feature>
<reference evidence="5" key="2">
    <citation type="submission" date="2025-09" db="UniProtKB">
        <authorList>
            <consortium name="Ensembl"/>
        </authorList>
    </citation>
    <scope>IDENTIFICATION</scope>
</reference>
<dbReference type="AlphaFoldDB" id="A0A8C9HYK4"/>
<evidence type="ECO:0000313" key="5">
    <source>
        <dbReference type="Ensembl" id="ENSPTEP00000028161.1"/>
    </source>
</evidence>
<feature type="compositionally biased region" description="Basic and acidic residues" evidence="3">
    <location>
        <begin position="278"/>
        <end position="295"/>
    </location>
</feature>
<feature type="domain" description="CCDC144C-like coiled-coil" evidence="4">
    <location>
        <begin position="1"/>
        <end position="299"/>
    </location>
</feature>
<dbReference type="PANTHER" id="PTHR24147">
    <property type="entry name" value="ANKYRIN REPEAT DOMAIN 36-RELATED"/>
    <property type="match status" value="1"/>
</dbReference>
<organism evidence="5 6">
    <name type="scientific">Piliocolobus tephrosceles</name>
    <name type="common">Ugandan red Colobus</name>
    <dbReference type="NCBI Taxonomy" id="591936"/>
    <lineage>
        <taxon>Eukaryota</taxon>
        <taxon>Metazoa</taxon>
        <taxon>Chordata</taxon>
        <taxon>Craniata</taxon>
        <taxon>Vertebrata</taxon>
        <taxon>Euteleostomi</taxon>
        <taxon>Mammalia</taxon>
        <taxon>Eutheria</taxon>
        <taxon>Euarchontoglires</taxon>
        <taxon>Primates</taxon>
        <taxon>Haplorrhini</taxon>
        <taxon>Catarrhini</taxon>
        <taxon>Cercopithecidae</taxon>
        <taxon>Colobinae</taxon>
        <taxon>Piliocolobus</taxon>
    </lineage>
</organism>
<sequence length="312" mass="36343">MLQDEIATLRLEIDTIEKQNQENRKTYFEDIGDLQKTIKRNGEILTAMISEYTAQLGVLTAENTMLHSQLESEKQKKESLETEVESYRCRLAAARRDCEQSETSKRDVEHLVQGARDEWFHLQEKMNFDMSDLKANNVLRSEQLSRTQSNLESLSLKFQHTRDALTEKQKRGLFQNAWEETYAKHSVKSRKFNKCIKINNVTEGIHWKAGTIRGEASQMQSENMLLSHQLDDAYNKADNQEKTIINIQDQSLAAVKKLQAEKEKLEEKNQALINKCNHSKERLQQQGNEKAERDVSIKKDKYFSNFLKENVK</sequence>
<feature type="coiled-coil region" evidence="2">
    <location>
        <begin position="63"/>
        <end position="97"/>
    </location>
</feature>
<evidence type="ECO:0000256" key="1">
    <source>
        <dbReference type="ARBA" id="ARBA00023054"/>
    </source>
</evidence>
<evidence type="ECO:0000256" key="3">
    <source>
        <dbReference type="SAM" id="MobiDB-lite"/>
    </source>
</evidence>
<keyword evidence="1 2" id="KW-0175">Coiled coil</keyword>
<evidence type="ECO:0000313" key="6">
    <source>
        <dbReference type="Proteomes" id="UP000694416"/>
    </source>
</evidence>
<dbReference type="Pfam" id="PF14915">
    <property type="entry name" value="CCDC144C"/>
    <property type="match status" value="1"/>
</dbReference>
<dbReference type="Ensembl" id="ENSPTET00000039358.1">
    <property type="protein sequence ID" value="ENSPTEP00000028161.1"/>
    <property type="gene ID" value="ENSPTEG00000027880.1"/>
</dbReference>
<proteinExistence type="predicted"/>
<dbReference type="InterPro" id="IPR039497">
    <property type="entry name" value="CC144C-like_CC_dom"/>
</dbReference>